<dbReference type="InterPro" id="IPR016454">
    <property type="entry name" value="Cysteine_dSase"/>
</dbReference>
<comment type="pathway">
    <text evidence="10">Cofactor biosynthesis; iron-sulfur cluster biosynthesis.</text>
</comment>
<dbReference type="FunFam" id="3.40.640.10:FF:000084">
    <property type="entry name" value="IscS-like cysteine desulfurase"/>
    <property type="match status" value="1"/>
</dbReference>
<dbReference type="Gene3D" id="1.10.260.50">
    <property type="match status" value="1"/>
</dbReference>
<dbReference type="PROSITE" id="PS00595">
    <property type="entry name" value="AA_TRANSFER_CLASS_5"/>
    <property type="match status" value="1"/>
</dbReference>
<evidence type="ECO:0000256" key="11">
    <source>
        <dbReference type="RuleBase" id="RU004504"/>
    </source>
</evidence>
<dbReference type="NCBIfam" id="TIGR03402">
    <property type="entry name" value="FeS_nifS"/>
    <property type="match status" value="1"/>
</dbReference>
<comment type="subunit">
    <text evidence="10">Homodimer. Forms a heterotetramer with IscU, interacts with other sulfur acceptors.</text>
</comment>
<evidence type="ECO:0000313" key="14">
    <source>
        <dbReference type="Proteomes" id="UP000292927"/>
    </source>
</evidence>
<dbReference type="InterPro" id="IPR015421">
    <property type="entry name" value="PyrdxlP-dep_Trfase_major"/>
</dbReference>
<dbReference type="InterPro" id="IPR000192">
    <property type="entry name" value="Aminotrans_V_dom"/>
</dbReference>
<dbReference type="GO" id="GO:1990221">
    <property type="term" value="C:L-cysteine desulfurase complex"/>
    <property type="evidence" value="ECO:0007669"/>
    <property type="project" value="UniProtKB-ARBA"/>
</dbReference>
<keyword evidence="6 10" id="KW-0663">Pyridoxal phosphate</keyword>
<feature type="binding site" description="via persulfide group" evidence="10">
    <location>
        <position position="324"/>
    </location>
    <ligand>
        <name>[2Fe-2S] cluster</name>
        <dbReference type="ChEBI" id="CHEBI:190135"/>
        <note>ligand shared with IscU</note>
    </ligand>
</feature>
<feature type="binding site" evidence="10">
    <location>
        <position position="178"/>
    </location>
    <ligand>
        <name>pyridoxal 5'-phosphate</name>
        <dbReference type="ChEBI" id="CHEBI:597326"/>
    </ligand>
</feature>
<keyword evidence="10" id="KW-0001">2Fe-2S</keyword>
<evidence type="ECO:0000256" key="7">
    <source>
        <dbReference type="ARBA" id="ARBA00023004"/>
    </source>
</evidence>
<organism evidence="13 14">
    <name type="scientific">Cuneatibacter caecimuris</name>
    <dbReference type="NCBI Taxonomy" id="1796618"/>
    <lineage>
        <taxon>Bacteria</taxon>
        <taxon>Bacillati</taxon>
        <taxon>Bacillota</taxon>
        <taxon>Clostridia</taxon>
        <taxon>Lachnospirales</taxon>
        <taxon>Lachnospiraceae</taxon>
        <taxon>Cuneatibacter</taxon>
    </lineage>
</organism>
<evidence type="ECO:0000256" key="2">
    <source>
        <dbReference type="ARBA" id="ARBA00006490"/>
    </source>
</evidence>
<dbReference type="GO" id="GO:0044571">
    <property type="term" value="P:[2Fe-2S] cluster assembly"/>
    <property type="evidence" value="ECO:0007669"/>
    <property type="project" value="UniProtKB-UniRule"/>
</dbReference>
<dbReference type="GO" id="GO:0046872">
    <property type="term" value="F:metal ion binding"/>
    <property type="evidence" value="ECO:0007669"/>
    <property type="project" value="UniProtKB-KW"/>
</dbReference>
<evidence type="ECO:0000259" key="12">
    <source>
        <dbReference type="Pfam" id="PF00266"/>
    </source>
</evidence>
<dbReference type="UniPathway" id="UPA00266"/>
<accession>A0A4Q7P476</accession>
<gene>
    <name evidence="10" type="primary">iscS</name>
    <name evidence="13" type="ORF">EV209_2300</name>
</gene>
<comment type="caution">
    <text evidence="13">The sequence shown here is derived from an EMBL/GenBank/DDBJ whole genome shotgun (WGS) entry which is preliminary data.</text>
</comment>
<dbReference type="PIRSF" id="PIRSF005572">
    <property type="entry name" value="NifS"/>
    <property type="match status" value="1"/>
</dbReference>
<dbReference type="HAMAP" id="MF_00331">
    <property type="entry name" value="Cys_desulf_IscS"/>
    <property type="match status" value="1"/>
</dbReference>
<evidence type="ECO:0000256" key="5">
    <source>
        <dbReference type="ARBA" id="ARBA00022723"/>
    </source>
</evidence>
<dbReference type="PANTHER" id="PTHR11601:SF34">
    <property type="entry name" value="CYSTEINE DESULFURASE"/>
    <property type="match status" value="1"/>
</dbReference>
<keyword evidence="14" id="KW-1185">Reference proteome</keyword>
<evidence type="ECO:0000256" key="4">
    <source>
        <dbReference type="ARBA" id="ARBA00022679"/>
    </source>
</evidence>
<evidence type="ECO:0000256" key="6">
    <source>
        <dbReference type="ARBA" id="ARBA00022898"/>
    </source>
</evidence>
<comment type="similarity">
    <text evidence="2 10">Belongs to the class-V pyridoxal-phosphate-dependent aminotransferase family. NifS/IscS subfamily.</text>
</comment>
<comment type="cofactor">
    <cofactor evidence="1 10 11">
        <name>pyridoxal 5'-phosphate</name>
        <dbReference type="ChEBI" id="CHEBI:597326"/>
    </cofactor>
</comment>
<reference evidence="13 14" key="1">
    <citation type="submission" date="2019-02" db="EMBL/GenBank/DDBJ databases">
        <title>Genomic Encyclopedia of Type Strains, Phase IV (KMG-IV): sequencing the most valuable type-strain genomes for metagenomic binning, comparative biology and taxonomic classification.</title>
        <authorList>
            <person name="Goeker M."/>
        </authorList>
    </citation>
    <scope>NUCLEOTIDE SEQUENCE [LARGE SCALE GENOMIC DNA]</scope>
    <source>
        <strain evidence="13 14">DSM 29486</strain>
    </source>
</reference>
<dbReference type="EMBL" id="SGXF01000004">
    <property type="protein sequence ID" value="RZS94457.1"/>
    <property type="molecule type" value="Genomic_DNA"/>
</dbReference>
<feature type="domain" description="Aminotransferase class V" evidence="12">
    <location>
        <begin position="5"/>
        <end position="364"/>
    </location>
</feature>
<dbReference type="InterPro" id="IPR015424">
    <property type="entry name" value="PyrdxlP-dep_Trfase"/>
</dbReference>
<feature type="binding site" evidence="10">
    <location>
        <position position="236"/>
    </location>
    <ligand>
        <name>pyridoxal 5'-phosphate</name>
        <dbReference type="ChEBI" id="CHEBI:597326"/>
    </ligand>
</feature>
<evidence type="ECO:0000256" key="3">
    <source>
        <dbReference type="ARBA" id="ARBA00022490"/>
    </source>
</evidence>
<dbReference type="GO" id="GO:0031071">
    <property type="term" value="F:cysteine desulfurase activity"/>
    <property type="evidence" value="ECO:0007669"/>
    <property type="project" value="UniProtKB-UniRule"/>
</dbReference>
<dbReference type="SUPFAM" id="SSF53383">
    <property type="entry name" value="PLP-dependent transferases"/>
    <property type="match status" value="1"/>
</dbReference>
<dbReference type="Gene3D" id="3.90.1150.10">
    <property type="entry name" value="Aspartate Aminotransferase, domain 1"/>
    <property type="match status" value="1"/>
</dbReference>
<protein>
    <recommendedName>
        <fullName evidence="10">Cysteine desulfurase IscS</fullName>
        <ecNumber evidence="10">2.8.1.7</ecNumber>
    </recommendedName>
</protein>
<evidence type="ECO:0000256" key="1">
    <source>
        <dbReference type="ARBA" id="ARBA00001933"/>
    </source>
</evidence>
<dbReference type="OrthoDB" id="9808002at2"/>
<feature type="binding site" evidence="10">
    <location>
        <begin position="198"/>
        <end position="200"/>
    </location>
    <ligand>
        <name>pyridoxal 5'-phosphate</name>
        <dbReference type="ChEBI" id="CHEBI:597326"/>
    </ligand>
</feature>
<keyword evidence="3 10" id="KW-0963">Cytoplasm</keyword>
<evidence type="ECO:0000256" key="9">
    <source>
        <dbReference type="ARBA" id="ARBA00050776"/>
    </source>
</evidence>
<name>A0A4Q7P476_9FIRM</name>
<dbReference type="GO" id="GO:0051537">
    <property type="term" value="F:2 iron, 2 sulfur cluster binding"/>
    <property type="evidence" value="ECO:0007669"/>
    <property type="project" value="UniProtKB-UniRule"/>
</dbReference>
<proteinExistence type="inferred from homology"/>
<feature type="binding site" evidence="10">
    <location>
        <begin position="72"/>
        <end position="73"/>
    </location>
    <ligand>
        <name>pyridoxal 5'-phosphate</name>
        <dbReference type="ChEBI" id="CHEBI:597326"/>
    </ligand>
</feature>
<keyword evidence="5 10" id="KW-0479">Metal-binding</keyword>
<keyword evidence="7 10" id="KW-0408">Iron</keyword>
<evidence type="ECO:0000256" key="8">
    <source>
        <dbReference type="ARBA" id="ARBA00023014"/>
    </source>
</evidence>
<keyword evidence="4 10" id="KW-0808">Transferase</keyword>
<feature type="modified residue" description="N6-(pyridoxal phosphate)lysine" evidence="10">
    <location>
        <position position="201"/>
    </location>
</feature>
<comment type="catalytic activity">
    <reaction evidence="9 10">
        <text>(sulfur carrier)-H + L-cysteine = (sulfur carrier)-SH + L-alanine</text>
        <dbReference type="Rhea" id="RHEA:43892"/>
        <dbReference type="Rhea" id="RHEA-COMP:14737"/>
        <dbReference type="Rhea" id="RHEA-COMP:14739"/>
        <dbReference type="ChEBI" id="CHEBI:29917"/>
        <dbReference type="ChEBI" id="CHEBI:35235"/>
        <dbReference type="ChEBI" id="CHEBI:57972"/>
        <dbReference type="ChEBI" id="CHEBI:64428"/>
        <dbReference type="EC" id="2.8.1.7"/>
    </reaction>
</comment>
<feature type="active site" description="Cysteine persulfide intermediate" evidence="10">
    <location>
        <position position="324"/>
    </location>
</feature>
<comment type="function">
    <text evidence="10">Master enzyme that delivers sulfur to a number of partners involved in Fe-S cluster assembly, tRNA modification or cofactor biosynthesis. Catalyzes the removal of elemental sulfur atoms from cysteine to produce alanine. Functions as a sulfur delivery protein for Fe-S cluster synthesis onto IscU, an Fe-S scaffold assembly protein, as well as other S acceptor proteins.</text>
</comment>
<dbReference type="Gene3D" id="3.40.640.10">
    <property type="entry name" value="Type I PLP-dependent aspartate aminotransferase-like (Major domain)"/>
    <property type="match status" value="1"/>
</dbReference>
<evidence type="ECO:0000313" key="13">
    <source>
        <dbReference type="EMBL" id="RZS94457.1"/>
    </source>
</evidence>
<dbReference type="InterPro" id="IPR017772">
    <property type="entry name" value="Cys_deSase_NifS_bac/arc"/>
</dbReference>
<comment type="subcellular location">
    <subcellularLocation>
        <location evidence="10">Cytoplasm</location>
    </subcellularLocation>
</comment>
<dbReference type="InterPro" id="IPR015422">
    <property type="entry name" value="PyrdxlP-dep_Trfase_small"/>
</dbReference>
<dbReference type="Proteomes" id="UP000292927">
    <property type="component" value="Unassembled WGS sequence"/>
</dbReference>
<feature type="binding site" evidence="10">
    <location>
        <position position="150"/>
    </location>
    <ligand>
        <name>pyridoxal 5'-phosphate</name>
        <dbReference type="ChEBI" id="CHEBI:597326"/>
    </ligand>
</feature>
<dbReference type="PANTHER" id="PTHR11601">
    <property type="entry name" value="CYSTEINE DESULFURYLASE FAMILY MEMBER"/>
    <property type="match status" value="1"/>
</dbReference>
<dbReference type="RefSeq" id="WP_130435568.1">
    <property type="nucleotide sequence ID" value="NZ_SGXF01000004.1"/>
</dbReference>
<evidence type="ECO:0000256" key="10">
    <source>
        <dbReference type="HAMAP-Rule" id="MF_00331"/>
    </source>
</evidence>
<dbReference type="InterPro" id="IPR020578">
    <property type="entry name" value="Aminotrans_V_PyrdxlP_BS"/>
</dbReference>
<dbReference type="Pfam" id="PF00266">
    <property type="entry name" value="Aminotran_5"/>
    <property type="match status" value="1"/>
</dbReference>
<dbReference type="EC" id="2.8.1.7" evidence="10"/>
<dbReference type="InterPro" id="IPR010240">
    <property type="entry name" value="Cys_deSase_IscS"/>
</dbReference>
<dbReference type="AlphaFoldDB" id="A0A4Q7P476"/>
<dbReference type="NCBIfam" id="NF002806">
    <property type="entry name" value="PRK02948.1"/>
    <property type="match status" value="1"/>
</dbReference>
<dbReference type="GO" id="GO:0030170">
    <property type="term" value="F:pyridoxal phosphate binding"/>
    <property type="evidence" value="ECO:0007669"/>
    <property type="project" value="UniProtKB-UniRule"/>
</dbReference>
<dbReference type="GO" id="GO:0006520">
    <property type="term" value="P:amino acid metabolic process"/>
    <property type="evidence" value="ECO:0007669"/>
    <property type="project" value="InterPro"/>
</dbReference>
<keyword evidence="8 10" id="KW-0411">Iron-sulfur</keyword>
<sequence length="391" mass="43008">MKPMIYLDHAATTGVRPEVLEEMLPYLQEEYGNPSSVYDLAGRSRKAVEEARQRIAGGIGAKPEEIYFTGGGSESDNWVLKGIASLHPHCHIITTRIEHHAVLHACEWLEQQGMRLTYLPVNEQGMVSAEQVRKAIRPDTVLISVMFANNEIGTIQPIREIGRIARRAHVLFHTDAVQAFGHVPIDVNEMNIDLMSASAHKLSGPKGVGMLYIKAGIELPPLIHGGGQERHMRAGTENVPGIAGFGKAAQLAFSTMRERSEKISGLRDYLIRQVLALVPYTRLNGSRGRRLPGNANFSFQFIEGESLLVLLDTRGICASAGSACSTGSPEPSHVLTAIGLPKELAHASVRLTIGEENTKEEIDYTIQQIMELVSRLREVSDEYDAFTRQQG</sequence>